<evidence type="ECO:0000256" key="2">
    <source>
        <dbReference type="SAM" id="MobiDB-lite"/>
    </source>
</evidence>
<evidence type="ECO:0000313" key="4">
    <source>
        <dbReference type="Proteomes" id="UP001140560"/>
    </source>
</evidence>
<comment type="caution">
    <text evidence="3">The sequence shown here is derived from an EMBL/GenBank/DDBJ whole genome shotgun (WGS) entry which is preliminary data.</text>
</comment>
<evidence type="ECO:0000313" key="3">
    <source>
        <dbReference type="EMBL" id="KAJ4374307.1"/>
    </source>
</evidence>
<accession>A0A9W8YG38</accession>
<proteinExistence type="predicted"/>
<feature type="region of interest" description="Disordered" evidence="2">
    <location>
        <begin position="157"/>
        <end position="188"/>
    </location>
</feature>
<dbReference type="OrthoDB" id="3791520at2759"/>
<dbReference type="AlphaFoldDB" id="A0A9W8YG38"/>
<gene>
    <name evidence="3" type="ORF">N0V83_003048</name>
</gene>
<feature type="compositionally biased region" description="Acidic residues" evidence="2">
    <location>
        <begin position="170"/>
        <end position="181"/>
    </location>
</feature>
<feature type="compositionally biased region" description="Polar residues" evidence="2">
    <location>
        <begin position="17"/>
        <end position="30"/>
    </location>
</feature>
<reference evidence="3" key="1">
    <citation type="submission" date="2022-10" db="EMBL/GenBank/DDBJ databases">
        <title>Tapping the CABI collections for fungal endophytes: first genome assemblies for Collariella, Neodidymelliopsis, Ascochyta clinopodiicola, Didymella pomorum, Didymosphaeria variabile, Neocosmospora piperis and Neocucurbitaria cava.</title>
        <authorList>
            <person name="Hill R."/>
        </authorList>
    </citation>
    <scope>NUCLEOTIDE SEQUENCE</scope>
    <source>
        <strain evidence="3">IMI 356814</strain>
    </source>
</reference>
<name>A0A9W8YG38_9PLEO</name>
<keyword evidence="1" id="KW-0175">Coiled coil</keyword>
<organism evidence="3 4">
    <name type="scientific">Neocucurbitaria cava</name>
    <dbReference type="NCBI Taxonomy" id="798079"/>
    <lineage>
        <taxon>Eukaryota</taxon>
        <taxon>Fungi</taxon>
        <taxon>Dikarya</taxon>
        <taxon>Ascomycota</taxon>
        <taxon>Pezizomycotina</taxon>
        <taxon>Dothideomycetes</taxon>
        <taxon>Pleosporomycetidae</taxon>
        <taxon>Pleosporales</taxon>
        <taxon>Pleosporineae</taxon>
        <taxon>Cucurbitariaceae</taxon>
        <taxon>Neocucurbitaria</taxon>
    </lineage>
</organism>
<protein>
    <submittedName>
        <fullName evidence="3">Uncharacterized protein</fullName>
    </submittedName>
</protein>
<evidence type="ECO:0000256" key="1">
    <source>
        <dbReference type="SAM" id="Coils"/>
    </source>
</evidence>
<feature type="coiled-coil region" evidence="1">
    <location>
        <begin position="123"/>
        <end position="155"/>
    </location>
</feature>
<sequence>MIVLPSYLVGYKTSRSSHYPRSLLGKSTTMPKGKAKKDNPAMYQDSAVPQPRNMAPQAVAHRRGGTHRVRDSDRTDSIYDTYNYKELVDATKERGVYRKDMKKMEMAQALKNDDLEKRRVERYAVIEREKRHQEEKKAQQKRDAERLAAIEAERERKLQRKERRARQEVVSDDTLSETATEEEQRRADDMNEYAHEGIGQVISDESWDSTSSDSSAKSVNQPIIHDSRLRLFEWPYLHMPALSPSTLSPTLLEQEADTILHELVPWKIPYSPLKVVTTETKQKLFLPGQKYPPGVDLDYVPILSSQTRTAARNGVLESVLRKATIERATRWAERTQVQGWNARMYFELPSRIESKDLAEVYNRWSMENRRLLRVKGRGDGMPAVRERRRAQRHANKGRRMMEVYEASQYRPLAVCYIPSYLDFDSSHRGEEQEYVKEHRCVANLFFVRFPGCDLPHYYFWTRAGEWEDPTTINTEWNRTKTQEEPTAVLVESEFEDVQKAGRQSTQGQPCKTCGYPDSYRTQAKKSDTIQDESSLISEPTDLATTAARIERELFSDGLAATLQKYRLKWAEKGKSDAWESFAGVLPWLYPSGQMPAAPPVDAHGRHQMAMKLAMIDTVDEDERTPFSPLRGDEPWTRNDDKFFDTVEAVEGSVGKIVNEDIQEKLERCEDALYRRSSDAFGMNETDWTAWLDQVRPSHLPPSPISLVHSPAENVDFEERVEWRNSHMDAVGHSTSPACPFCSLAWEFMSDKVWHGTLTQGQYRLTVR</sequence>
<dbReference type="Proteomes" id="UP001140560">
    <property type="component" value="Unassembled WGS sequence"/>
</dbReference>
<dbReference type="EMBL" id="JAPEUY010000004">
    <property type="protein sequence ID" value="KAJ4374307.1"/>
    <property type="molecule type" value="Genomic_DNA"/>
</dbReference>
<keyword evidence="4" id="KW-1185">Reference proteome</keyword>
<feature type="region of interest" description="Disordered" evidence="2">
    <location>
        <begin position="17"/>
        <end position="73"/>
    </location>
</feature>